<keyword evidence="1" id="KW-1133">Transmembrane helix</keyword>
<keyword evidence="3" id="KW-1185">Reference proteome</keyword>
<dbReference type="EMBL" id="JAROAV010000012">
    <property type="protein sequence ID" value="MDF8263542.1"/>
    <property type="molecule type" value="Genomic_DNA"/>
</dbReference>
<dbReference type="Proteomes" id="UP001528912">
    <property type="component" value="Unassembled WGS sequence"/>
</dbReference>
<gene>
    <name evidence="2" type="ORF">P4R38_04690</name>
</gene>
<feature type="transmembrane region" description="Helical" evidence="1">
    <location>
        <begin position="41"/>
        <end position="62"/>
    </location>
</feature>
<comment type="caution">
    <text evidence="2">The sequence shown here is derived from an EMBL/GenBank/DDBJ whole genome shotgun (WGS) entry which is preliminary data.</text>
</comment>
<sequence length="130" mass="14329">MTQQITHQWREGRMRPWLPLIVLAVVALSIVGDLVKGEFGWRLAFPIGLVLLVSLSLIAVRWDVSADAVAIRPKERWRVVHWADVDHVRRPGACGGVVCVVLKDGRTVPTGFPLSYAEDLAALGRVPLSS</sequence>
<proteinExistence type="predicted"/>
<evidence type="ECO:0000256" key="1">
    <source>
        <dbReference type="SAM" id="Phobius"/>
    </source>
</evidence>
<feature type="transmembrane region" description="Helical" evidence="1">
    <location>
        <begin position="17"/>
        <end position="35"/>
    </location>
</feature>
<evidence type="ECO:0008006" key="4">
    <source>
        <dbReference type="Google" id="ProtNLM"/>
    </source>
</evidence>
<evidence type="ECO:0000313" key="3">
    <source>
        <dbReference type="Proteomes" id="UP001528912"/>
    </source>
</evidence>
<name>A0ABT6C3T8_9MICO</name>
<protein>
    <recommendedName>
        <fullName evidence="4">PH domain-containing protein</fullName>
    </recommendedName>
</protein>
<keyword evidence="1" id="KW-0812">Transmembrane</keyword>
<evidence type="ECO:0000313" key="2">
    <source>
        <dbReference type="EMBL" id="MDF8263542.1"/>
    </source>
</evidence>
<organism evidence="2 3">
    <name type="scientific">Luteipulveratus flavus</name>
    <dbReference type="NCBI Taxonomy" id="3031728"/>
    <lineage>
        <taxon>Bacteria</taxon>
        <taxon>Bacillati</taxon>
        <taxon>Actinomycetota</taxon>
        <taxon>Actinomycetes</taxon>
        <taxon>Micrococcales</taxon>
        <taxon>Dermacoccaceae</taxon>
        <taxon>Luteipulveratus</taxon>
    </lineage>
</organism>
<keyword evidence="1" id="KW-0472">Membrane</keyword>
<dbReference type="RefSeq" id="WP_275236479.1">
    <property type="nucleotide sequence ID" value="NZ_JARFJC010000003.1"/>
</dbReference>
<reference evidence="2 3" key="1">
    <citation type="submission" date="2023-03" db="EMBL/GenBank/DDBJ databases">
        <title>YIM 133296 draft genome.</title>
        <authorList>
            <person name="Xiong L."/>
        </authorList>
    </citation>
    <scope>NUCLEOTIDE SEQUENCE [LARGE SCALE GENOMIC DNA]</scope>
    <source>
        <strain evidence="2 3">YIM 133296</strain>
    </source>
</reference>
<accession>A0ABT6C3T8</accession>